<evidence type="ECO:0000256" key="1">
    <source>
        <dbReference type="ARBA" id="ARBA00001968"/>
    </source>
</evidence>
<comment type="cofactor">
    <cofactor evidence="1">
        <name>a divalent metal cation</name>
        <dbReference type="ChEBI" id="CHEBI:60240"/>
    </cofactor>
</comment>
<reference evidence="4" key="2">
    <citation type="journal article" date="2023" name="BMC Genomics">
        <title>Pest status, molecular evolution, and epigenetic factors derived from the genome assembly of Frankliniella fusca, a thysanopteran phytovirus vector.</title>
        <authorList>
            <person name="Catto M.A."/>
            <person name="Labadie P.E."/>
            <person name="Jacobson A.L."/>
            <person name="Kennedy G.G."/>
            <person name="Srinivasan R."/>
            <person name="Hunt B.G."/>
        </authorList>
    </citation>
    <scope>NUCLEOTIDE SEQUENCE</scope>
    <source>
        <strain evidence="4">PL_HMW_Pooled</strain>
    </source>
</reference>
<comment type="caution">
    <text evidence="4">The sequence shown here is derived from an EMBL/GenBank/DDBJ whole genome shotgun (WGS) entry which is preliminary data.</text>
</comment>
<sequence>MRRGTPLVDLSYQFGISVEYASSIFFTVLRKLKKTFESKETILFRGSLGEDKDRPDAFKPFPDVKVIIDGAELKIQSPSNYKKQGNTWSSYKHHNTAMFLNGVSCHGAVIFVSRGFEGAKSVKDILNKCGLKNYLIKCCDV</sequence>
<organism evidence="4 5">
    <name type="scientific">Frankliniella fusca</name>
    <dbReference type="NCBI Taxonomy" id="407009"/>
    <lineage>
        <taxon>Eukaryota</taxon>
        <taxon>Metazoa</taxon>
        <taxon>Ecdysozoa</taxon>
        <taxon>Arthropoda</taxon>
        <taxon>Hexapoda</taxon>
        <taxon>Insecta</taxon>
        <taxon>Pterygota</taxon>
        <taxon>Neoptera</taxon>
        <taxon>Paraneoptera</taxon>
        <taxon>Thysanoptera</taxon>
        <taxon>Terebrantia</taxon>
        <taxon>Thripoidea</taxon>
        <taxon>Thripidae</taxon>
        <taxon>Frankliniella</taxon>
    </lineage>
</organism>
<reference evidence="4" key="1">
    <citation type="submission" date="2021-07" db="EMBL/GenBank/DDBJ databases">
        <authorList>
            <person name="Catto M.A."/>
            <person name="Jacobson A."/>
            <person name="Kennedy G."/>
            <person name="Labadie P."/>
            <person name="Hunt B.G."/>
            <person name="Srinivasan R."/>
        </authorList>
    </citation>
    <scope>NUCLEOTIDE SEQUENCE</scope>
    <source>
        <strain evidence="4">PL_HMW_Pooled</strain>
        <tissue evidence="4">Head</tissue>
    </source>
</reference>
<dbReference type="Pfam" id="PF13359">
    <property type="entry name" value="DDE_Tnp_4"/>
    <property type="match status" value="1"/>
</dbReference>
<evidence type="ECO:0000259" key="3">
    <source>
        <dbReference type="Pfam" id="PF13359"/>
    </source>
</evidence>
<dbReference type="PANTHER" id="PTHR23080">
    <property type="entry name" value="THAP DOMAIN PROTEIN"/>
    <property type="match status" value="1"/>
</dbReference>
<dbReference type="AlphaFoldDB" id="A0AAE1HGW8"/>
<proteinExistence type="predicted"/>
<dbReference type="EMBL" id="JAHWGI010001024">
    <property type="protein sequence ID" value="KAK3920918.1"/>
    <property type="molecule type" value="Genomic_DNA"/>
</dbReference>
<accession>A0AAE1HGW8</accession>
<keyword evidence="2" id="KW-0479">Metal-binding</keyword>
<protein>
    <submittedName>
        <fullName evidence="4">Alsin</fullName>
    </submittedName>
</protein>
<gene>
    <name evidence="4" type="ORF">KUF71_010155</name>
</gene>
<evidence type="ECO:0000256" key="2">
    <source>
        <dbReference type="ARBA" id="ARBA00022723"/>
    </source>
</evidence>
<evidence type="ECO:0000313" key="5">
    <source>
        <dbReference type="Proteomes" id="UP001219518"/>
    </source>
</evidence>
<evidence type="ECO:0000313" key="4">
    <source>
        <dbReference type="EMBL" id="KAK3920918.1"/>
    </source>
</evidence>
<feature type="domain" description="DDE Tnp4" evidence="3">
    <location>
        <begin position="68"/>
        <end position="135"/>
    </location>
</feature>
<dbReference type="GO" id="GO:0046872">
    <property type="term" value="F:metal ion binding"/>
    <property type="evidence" value="ECO:0007669"/>
    <property type="project" value="UniProtKB-KW"/>
</dbReference>
<keyword evidence="5" id="KW-1185">Reference proteome</keyword>
<name>A0AAE1HGW8_9NEOP</name>
<dbReference type="Proteomes" id="UP001219518">
    <property type="component" value="Unassembled WGS sequence"/>
</dbReference>
<dbReference type="InterPro" id="IPR027806">
    <property type="entry name" value="HARBI1_dom"/>
</dbReference>